<comment type="caution">
    <text evidence="2">The sequence shown here is derived from an EMBL/GenBank/DDBJ whole genome shotgun (WGS) entry which is preliminary data.</text>
</comment>
<gene>
    <name evidence="2" type="ORF">FRX31_035551</name>
</gene>
<feature type="domain" description="F-box" evidence="1">
    <location>
        <begin position="17"/>
        <end position="65"/>
    </location>
</feature>
<keyword evidence="3" id="KW-1185">Reference proteome</keyword>
<dbReference type="EMBL" id="JABWDY010044843">
    <property type="protein sequence ID" value="KAF5174857.1"/>
    <property type="molecule type" value="Genomic_DNA"/>
</dbReference>
<dbReference type="Pfam" id="PF12937">
    <property type="entry name" value="F-box-like"/>
    <property type="match status" value="1"/>
</dbReference>
<dbReference type="OrthoDB" id="1938423at2759"/>
<evidence type="ECO:0000313" key="2">
    <source>
        <dbReference type="EMBL" id="KAF5174857.1"/>
    </source>
</evidence>
<dbReference type="Gene3D" id="1.20.1280.50">
    <property type="match status" value="1"/>
</dbReference>
<dbReference type="Pfam" id="PF08387">
    <property type="entry name" value="FBD"/>
    <property type="match status" value="1"/>
</dbReference>
<dbReference type="PANTHER" id="PTHR31293">
    <property type="entry name" value="RNI-LIKE SUPERFAMILY PROTEIN"/>
    <property type="match status" value="1"/>
</dbReference>
<dbReference type="PANTHER" id="PTHR31293:SF12">
    <property type="entry name" value="RNI-LIKE SUPERFAMILY PROTEIN"/>
    <property type="match status" value="1"/>
</dbReference>
<dbReference type="SUPFAM" id="SSF52047">
    <property type="entry name" value="RNI-like"/>
    <property type="match status" value="1"/>
</dbReference>
<evidence type="ECO:0000313" key="3">
    <source>
        <dbReference type="Proteomes" id="UP000554482"/>
    </source>
</evidence>
<proteinExistence type="predicted"/>
<reference evidence="2 3" key="1">
    <citation type="submission" date="2020-06" db="EMBL/GenBank/DDBJ databases">
        <title>Transcriptomic and genomic resources for Thalictrum thalictroides and T. hernandezii: Facilitating candidate gene discovery in an emerging model plant lineage.</title>
        <authorList>
            <person name="Arias T."/>
            <person name="Riano-Pachon D.M."/>
            <person name="Di Stilio V.S."/>
        </authorList>
    </citation>
    <scope>NUCLEOTIDE SEQUENCE [LARGE SCALE GENOMIC DNA]</scope>
    <source>
        <strain evidence="3">cv. WT478/WT964</strain>
        <tissue evidence="2">Leaves</tissue>
    </source>
</reference>
<dbReference type="InterPro" id="IPR055411">
    <property type="entry name" value="LRR_FXL15/At3g58940/PEG3-like"/>
</dbReference>
<organism evidence="2 3">
    <name type="scientific">Thalictrum thalictroides</name>
    <name type="common">Rue-anemone</name>
    <name type="synonym">Anemone thalictroides</name>
    <dbReference type="NCBI Taxonomy" id="46969"/>
    <lineage>
        <taxon>Eukaryota</taxon>
        <taxon>Viridiplantae</taxon>
        <taxon>Streptophyta</taxon>
        <taxon>Embryophyta</taxon>
        <taxon>Tracheophyta</taxon>
        <taxon>Spermatophyta</taxon>
        <taxon>Magnoliopsida</taxon>
        <taxon>Ranunculales</taxon>
        <taxon>Ranunculaceae</taxon>
        <taxon>Thalictroideae</taxon>
        <taxon>Thalictrum</taxon>
    </lineage>
</organism>
<name>A0A7J6UQM5_THATH</name>
<dbReference type="SMART" id="SM00256">
    <property type="entry name" value="FBOX"/>
    <property type="match status" value="1"/>
</dbReference>
<sequence>MSRSGSGSKKSSSSNNGDIISNLPIEILHQIASFLDLKSIYRVSLVSKRWEFLSADNYKYLFQACFPYVNFSFLEFPFFYYTPREKYNPSTGKYETSIDYNDYDGVYCSRQFIEFEQRLFFNRHDSSPIHKFSFSCQTQLCNDRRLYYYIKAALNLHVQEIYLSLSILAGEQLYSSLFTYKALRVLELRGGSSAFFFSLNLPETTVDLPSLKHLHLENVTFNKGFFSLSNCPLLKTLVFKFCSFGSEVNFIDISSLSLHSLVLQTLLDESPDSNLKINISVPNLMYFRLSDCIDRIYSVENLIAPAKADLDISMLVGYCMELNISTNANEIYAKRLINYLQALKNVQALTLGTCFLRILSEARGVLEQLPVGLYNLRCLKLKLWLYQNCIPAMLYLLQNAPNVETLVFETRLQRYWSGLKVKVLFWYEDSFDSAIMKDDWEAELLQQECMLYCLKTVEIRDFLGCEEEIRFLKFLLKTSKALEKINLIASEECHSPDIEEITTKISETLWAFPRASSNFDPEVQRTTKALAWVRFPKLGQQYWEYDECIMSIAKAVGCPIGIDKFTMEREFGYYANVLIDLELSKSLPNQNLVEVEDDKEFIQDVVYPVLPNFCAHCQAIGHLKNKCKGLQKEVGKEVQDSRNTTNSIILIEERDSMTKKKKKAANSIEDLLEFQKSKLPRLMNCLDSRVSRQPPETRKAKRVRFEDTDIIHPLTCNPNACLNNASGNLPPKSEDPKTSEFALYRKFREDAGHHFHSYQLHKQDKQLEKSEACNRTKELTKKFKPNYVITSLSPKENVTPLALVQQLSPQVSMNSAPELQHKDIFSIKRQKLLHLAAKASFLDIDKLGSKRHDLVSMLLQRLVPKSNRIAVTNCSTSKSNSSDTNFKRKSQRNVSLPSNIHFEEVPQTQSVNLISPYTEKRFKTGIIESRCMKPTGCNFSQEVGENLGSLLTWHPNKINLECEISQPNDSIDYGGTSTFHAVRDSSLSVHPNKEFPVSRDGYLAIDYMSNQSITNNIFSFDFHGSQDKAFGLCSRSSYEELDDLCFPNELASDRERYPQFLGWGTNSLENEQDFFTSCGAAPNTYSTWRMPSEDNLLSLNCILDASGMHSPSTHDIYHCSDITLQNMSLDSDIIDANGRQSPAGTEYQVEEADDFPLTLGCTPKYRRWEERCRLSSLMEETSIFHSPLTKSIVMRRIVGERAIPSLATHLQSIPDVDDESDGLQACDYLKELQLSICSDLQVSKKDARVSSSFLLLGDSLSNTEDQIQLAEDLCCYDLTSLTFRIPSNSILMNQEGMDQEMIFDSFF</sequence>
<dbReference type="InterPro" id="IPR001810">
    <property type="entry name" value="F-box_dom"/>
</dbReference>
<dbReference type="InterPro" id="IPR055294">
    <property type="entry name" value="FBL60-like"/>
</dbReference>
<dbReference type="InterPro" id="IPR036047">
    <property type="entry name" value="F-box-like_dom_sf"/>
</dbReference>
<dbReference type="InterPro" id="IPR006566">
    <property type="entry name" value="FBD"/>
</dbReference>
<dbReference type="SMART" id="SM00579">
    <property type="entry name" value="FBD"/>
    <property type="match status" value="1"/>
</dbReference>
<accession>A0A7J6UQM5</accession>
<dbReference type="Proteomes" id="UP000554482">
    <property type="component" value="Unassembled WGS sequence"/>
</dbReference>
<protein>
    <submittedName>
        <fullName evidence="2">F-box/LRR-repeat protein</fullName>
    </submittedName>
</protein>
<evidence type="ECO:0000259" key="1">
    <source>
        <dbReference type="PROSITE" id="PS50181"/>
    </source>
</evidence>
<dbReference type="Pfam" id="PF24758">
    <property type="entry name" value="LRR_At5g56370"/>
    <property type="match status" value="1"/>
</dbReference>
<dbReference type="PROSITE" id="PS50181">
    <property type="entry name" value="FBOX"/>
    <property type="match status" value="1"/>
</dbReference>
<dbReference type="SUPFAM" id="SSF81383">
    <property type="entry name" value="F-box domain"/>
    <property type="match status" value="1"/>
</dbReference>